<evidence type="ECO:0000313" key="3">
    <source>
        <dbReference type="Proteomes" id="UP000070544"/>
    </source>
</evidence>
<protein>
    <recommendedName>
        <fullName evidence="4">F-box domain-containing protein</fullName>
    </recommendedName>
</protein>
<accession>A0A138ZZA7</accession>
<feature type="region of interest" description="Disordered" evidence="1">
    <location>
        <begin position="108"/>
        <end position="129"/>
    </location>
</feature>
<reference evidence="2 3" key="1">
    <citation type="journal article" date="2015" name="Genome Biol. Evol.">
        <title>Phylogenomic analyses indicate that early fungi evolved digesting cell walls of algal ancestors of land plants.</title>
        <authorList>
            <person name="Chang Y."/>
            <person name="Wang S."/>
            <person name="Sekimoto S."/>
            <person name="Aerts A.L."/>
            <person name="Choi C."/>
            <person name="Clum A."/>
            <person name="LaButti K.M."/>
            <person name="Lindquist E.A."/>
            <person name="Yee Ngan C."/>
            <person name="Ohm R.A."/>
            <person name="Salamov A.A."/>
            <person name="Grigoriev I.V."/>
            <person name="Spatafora J.W."/>
            <person name="Berbee M.L."/>
        </authorList>
    </citation>
    <scope>NUCLEOTIDE SEQUENCE [LARGE SCALE GENOMIC DNA]</scope>
    <source>
        <strain evidence="2 3">JEL478</strain>
    </source>
</reference>
<proteinExistence type="predicted"/>
<dbReference type="EMBL" id="KQ965847">
    <property type="protein sequence ID" value="KXS09842.1"/>
    <property type="molecule type" value="Genomic_DNA"/>
</dbReference>
<evidence type="ECO:0000313" key="2">
    <source>
        <dbReference type="EMBL" id="KXS09842.1"/>
    </source>
</evidence>
<evidence type="ECO:0008006" key="4">
    <source>
        <dbReference type="Google" id="ProtNLM"/>
    </source>
</evidence>
<evidence type="ECO:0000256" key="1">
    <source>
        <dbReference type="SAM" id="MobiDB-lite"/>
    </source>
</evidence>
<name>A0A138ZZA7_GONPJ</name>
<keyword evidence="3" id="KW-1185">Reference proteome</keyword>
<feature type="region of interest" description="Disordered" evidence="1">
    <location>
        <begin position="1"/>
        <end position="38"/>
    </location>
</feature>
<feature type="compositionally biased region" description="Polar residues" evidence="1">
    <location>
        <begin position="1"/>
        <end position="13"/>
    </location>
</feature>
<organism evidence="2 3">
    <name type="scientific">Gonapodya prolifera (strain JEL478)</name>
    <name type="common">Monoblepharis prolifera</name>
    <dbReference type="NCBI Taxonomy" id="1344416"/>
    <lineage>
        <taxon>Eukaryota</taxon>
        <taxon>Fungi</taxon>
        <taxon>Fungi incertae sedis</taxon>
        <taxon>Chytridiomycota</taxon>
        <taxon>Chytridiomycota incertae sedis</taxon>
        <taxon>Monoblepharidomycetes</taxon>
        <taxon>Monoblepharidales</taxon>
        <taxon>Gonapodyaceae</taxon>
        <taxon>Gonapodya</taxon>
    </lineage>
</organism>
<dbReference type="Proteomes" id="UP000070544">
    <property type="component" value="Unassembled WGS sequence"/>
</dbReference>
<gene>
    <name evidence="2" type="ORF">M427DRAFT_204787</name>
</gene>
<dbReference type="AlphaFoldDB" id="A0A138ZZA7"/>
<sequence length="273" mass="30641">MVNVGRKTSQSPSEWHRSPWRHPGKPEAPRTTFLSSPLHSSTRVAAPLQAIERRESRCCEIVRRSRIYQRCTVNSPYQPLRYKTRNGPAKPGVTVARAKYIGNKPSRVAGPASVNGHGGPVGTVYQQSPRNRSTKFHLSVSNNVQIPDFHPSSRRQLLKRVQQGGRRNLGPPPTPGSSLLHFRDFEPGHVFSRLAAVCRSWRETAEVLMWKDRRPGINIDVDTLDGRLFKIHCTDGKSDLPGYNVLTAHHNVSRLDGSQSARNLEFIAWRPPG</sequence>